<name>A0A564TX33_STRVE</name>
<evidence type="ECO:0000313" key="1">
    <source>
        <dbReference type="EMBL" id="VUX11831.1"/>
    </source>
</evidence>
<dbReference type="Proteomes" id="UP000380217">
    <property type="component" value="Unassembled WGS sequence"/>
</dbReference>
<proteinExistence type="predicted"/>
<gene>
    <name evidence="1" type="ORF">SSSS39_00311</name>
</gene>
<dbReference type="EMBL" id="CABHNJ010000035">
    <property type="protein sequence ID" value="VUX11831.1"/>
    <property type="molecule type" value="Genomic_DNA"/>
</dbReference>
<evidence type="ECO:0000313" key="2">
    <source>
        <dbReference type="Proteomes" id="UP000380217"/>
    </source>
</evidence>
<protein>
    <submittedName>
        <fullName evidence="1">Uncharacterized protein</fullName>
    </submittedName>
</protein>
<reference evidence="1 2" key="1">
    <citation type="submission" date="2019-07" db="EMBL/GenBank/DDBJ databases">
        <authorList>
            <person name="Hibberd C M."/>
            <person name="Gehrig L. J."/>
            <person name="Chang H.-W."/>
            <person name="Venkatesh S."/>
        </authorList>
    </citation>
    <scope>NUCLEOTIDE SEQUENCE [LARGE SCALE GENOMIC DNA]</scope>
    <source>
        <strain evidence="1">Streptococcus_salivarius_SS_Bg39</strain>
    </source>
</reference>
<dbReference type="AlphaFoldDB" id="A0A564TX33"/>
<organism evidence="1 2">
    <name type="scientific">Streptococcus vestibularis</name>
    <dbReference type="NCBI Taxonomy" id="1343"/>
    <lineage>
        <taxon>Bacteria</taxon>
        <taxon>Bacillati</taxon>
        <taxon>Bacillota</taxon>
        <taxon>Bacilli</taxon>
        <taxon>Lactobacillales</taxon>
        <taxon>Streptococcaceae</taxon>
        <taxon>Streptococcus</taxon>
    </lineage>
</organism>
<sequence>MDTLLENLKNLGAYLYLYEGDCEVNMEFRSNINESYKGIAEE</sequence>
<accession>A0A564TX33</accession>